<evidence type="ECO:0000313" key="2">
    <source>
        <dbReference type="EMBL" id="BBH93172.1"/>
    </source>
</evidence>
<organism evidence="2">
    <name type="scientific">Thermogemmatispora argillosa</name>
    <dbReference type="NCBI Taxonomy" id="2045280"/>
    <lineage>
        <taxon>Bacteria</taxon>
        <taxon>Bacillati</taxon>
        <taxon>Chloroflexota</taxon>
        <taxon>Ktedonobacteria</taxon>
        <taxon>Thermogemmatisporales</taxon>
        <taxon>Thermogemmatisporaceae</taxon>
        <taxon>Thermogemmatispora</taxon>
    </lineage>
</organism>
<proteinExistence type="predicted"/>
<sequence>MTDSLLSLQEGHQRRAAHAFAPGSRPVGAIYHSSAALQPIAGNGLLCASRRAQTQGYNSGLADRTSAKRGQAQREPMGKQEHAQDIYQPCPCSLPTPWALAFSLVT</sequence>
<gene>
    <name evidence="2" type="ORF">KTA_13710</name>
</gene>
<protein>
    <submittedName>
        <fullName evidence="2">Uncharacterized protein</fullName>
    </submittedName>
</protein>
<dbReference type="AlphaFoldDB" id="A0A455T1R8"/>
<name>A0A455T1R8_9CHLR</name>
<feature type="region of interest" description="Disordered" evidence="1">
    <location>
        <begin position="1"/>
        <end position="22"/>
    </location>
</feature>
<feature type="region of interest" description="Disordered" evidence="1">
    <location>
        <begin position="56"/>
        <end position="83"/>
    </location>
</feature>
<reference evidence="2" key="1">
    <citation type="submission" date="2018-12" db="EMBL/GenBank/DDBJ databases">
        <title>Novel natural products biosynthetic potential of the class Ktedonobacteria.</title>
        <authorList>
            <person name="Zheng Y."/>
            <person name="Saitou A."/>
            <person name="Wang C.M."/>
            <person name="Toyoda A."/>
            <person name="Minakuchi Y."/>
            <person name="Sekiguchi Y."/>
            <person name="Ueda K."/>
            <person name="Takano H."/>
            <person name="Sakai Y."/>
            <person name="Yokota A."/>
            <person name="Yabe S."/>
        </authorList>
    </citation>
    <scope>NUCLEOTIDE SEQUENCE</scope>
    <source>
        <strain evidence="2">A3-2</strain>
    </source>
</reference>
<accession>A0A455T1R8</accession>
<dbReference type="EMBL" id="AP019377">
    <property type="protein sequence ID" value="BBH93172.1"/>
    <property type="molecule type" value="Genomic_DNA"/>
</dbReference>
<evidence type="ECO:0000256" key="1">
    <source>
        <dbReference type="SAM" id="MobiDB-lite"/>
    </source>
</evidence>